<dbReference type="AlphaFoldDB" id="A0A7C3KGW1"/>
<sequence>MATPCHILVANNPAIIYISRGGEPKKILPVLKKFLAKFWQERDISGEESDTPECLVAQLTARFAYETAEDDFSNLKVGVKYFPAAAYLYDIGSDRKVTVWEPGSAYKQDPQLGLKGCTPWQSAESSSVVSS</sequence>
<reference evidence="1" key="1">
    <citation type="journal article" date="2020" name="mSystems">
        <title>Genome- and Community-Level Interaction Insights into Carbon Utilization and Element Cycling Functions of Hydrothermarchaeota in Hydrothermal Sediment.</title>
        <authorList>
            <person name="Zhou Z."/>
            <person name="Liu Y."/>
            <person name="Xu W."/>
            <person name="Pan J."/>
            <person name="Luo Z.H."/>
            <person name="Li M."/>
        </authorList>
    </citation>
    <scope>NUCLEOTIDE SEQUENCE [LARGE SCALE GENOMIC DNA]</scope>
    <source>
        <strain evidence="1">SpSt-418</strain>
    </source>
</reference>
<evidence type="ECO:0000313" key="1">
    <source>
        <dbReference type="EMBL" id="HFM99587.1"/>
    </source>
</evidence>
<name>A0A7C3KGW1_9CYAN</name>
<dbReference type="GO" id="GO:0016301">
    <property type="term" value="F:kinase activity"/>
    <property type="evidence" value="ECO:0007669"/>
    <property type="project" value="UniProtKB-KW"/>
</dbReference>
<organism evidence="1">
    <name type="scientific">Oscillatoriales cyanobacterium SpSt-418</name>
    <dbReference type="NCBI Taxonomy" id="2282169"/>
    <lineage>
        <taxon>Bacteria</taxon>
        <taxon>Bacillati</taxon>
        <taxon>Cyanobacteriota</taxon>
        <taxon>Cyanophyceae</taxon>
        <taxon>Oscillatoriophycideae</taxon>
        <taxon>Oscillatoriales</taxon>
    </lineage>
</organism>
<keyword evidence="1" id="KW-0808">Transferase</keyword>
<gene>
    <name evidence="1" type="ORF">ENR64_17870</name>
</gene>
<dbReference type="EMBL" id="DSRU01000258">
    <property type="protein sequence ID" value="HFM99587.1"/>
    <property type="molecule type" value="Genomic_DNA"/>
</dbReference>
<keyword evidence="1" id="KW-0418">Kinase</keyword>
<protein>
    <submittedName>
        <fullName evidence="1">Histidine kinase</fullName>
    </submittedName>
</protein>
<accession>A0A7C3KGW1</accession>
<proteinExistence type="predicted"/>
<comment type="caution">
    <text evidence="1">The sequence shown here is derived from an EMBL/GenBank/DDBJ whole genome shotgun (WGS) entry which is preliminary data.</text>
</comment>